<dbReference type="CDD" id="cd20529">
    <property type="entry name" value="CYCLIN_CCNJ-like_rpt2"/>
    <property type="match status" value="1"/>
</dbReference>
<dbReference type="Pfam" id="PF01535">
    <property type="entry name" value="PPR"/>
    <property type="match status" value="1"/>
</dbReference>
<dbReference type="InterPro" id="IPR033443">
    <property type="entry name" value="PROP1-like_PPR_dom"/>
</dbReference>
<dbReference type="NCBIfam" id="TIGR00756">
    <property type="entry name" value="PPR"/>
    <property type="match status" value="8"/>
</dbReference>
<feature type="repeat" description="PPR" evidence="3">
    <location>
        <begin position="248"/>
        <end position="282"/>
    </location>
</feature>
<dbReference type="InterPro" id="IPR011990">
    <property type="entry name" value="TPR-like_helical_dom_sf"/>
</dbReference>
<protein>
    <submittedName>
        <fullName evidence="7">G5162 protein</fullName>
    </submittedName>
</protein>
<feature type="compositionally biased region" description="Basic residues" evidence="4">
    <location>
        <begin position="119"/>
        <end position="129"/>
    </location>
</feature>
<feature type="repeat" description="PPR" evidence="3">
    <location>
        <begin position="353"/>
        <end position="387"/>
    </location>
</feature>
<gene>
    <name evidence="7" type="primary">g5162</name>
    <name evidence="7" type="ORF">VP750_LOCUS4411</name>
</gene>
<evidence type="ECO:0000313" key="7">
    <source>
        <dbReference type="EMBL" id="CAL5222752.1"/>
    </source>
</evidence>
<dbReference type="Pfam" id="PF17177">
    <property type="entry name" value="PPR_long"/>
    <property type="match status" value="1"/>
</dbReference>
<feature type="repeat" description="PPR" evidence="3">
    <location>
        <begin position="283"/>
        <end position="317"/>
    </location>
</feature>
<keyword evidence="2" id="KW-0677">Repeat</keyword>
<dbReference type="SUPFAM" id="SSF48452">
    <property type="entry name" value="TPR-like"/>
    <property type="match status" value="1"/>
</dbReference>
<dbReference type="SUPFAM" id="SSF47954">
    <property type="entry name" value="Cyclin-like"/>
    <property type="match status" value="1"/>
</dbReference>
<feature type="domain" description="Cyclin C-terminal" evidence="5">
    <location>
        <begin position="883"/>
        <end position="937"/>
    </location>
</feature>
<feature type="repeat" description="PPR" evidence="3">
    <location>
        <begin position="388"/>
        <end position="422"/>
    </location>
</feature>
<feature type="repeat" description="PPR" evidence="3">
    <location>
        <begin position="458"/>
        <end position="492"/>
    </location>
</feature>
<name>A0ABP1FYZ0_9CHLO</name>
<dbReference type="Pfam" id="PF02984">
    <property type="entry name" value="Cyclin_C"/>
    <property type="match status" value="1"/>
</dbReference>
<feature type="repeat" description="PPR" evidence="3">
    <location>
        <begin position="213"/>
        <end position="247"/>
    </location>
</feature>
<dbReference type="PANTHER" id="PTHR47447:SF17">
    <property type="entry name" value="OS12G0638900 PROTEIN"/>
    <property type="match status" value="1"/>
</dbReference>
<feature type="repeat" description="PPR" evidence="3">
    <location>
        <begin position="318"/>
        <end position="352"/>
    </location>
</feature>
<feature type="region of interest" description="Disordered" evidence="4">
    <location>
        <begin position="90"/>
        <end position="139"/>
    </location>
</feature>
<evidence type="ECO:0000313" key="8">
    <source>
        <dbReference type="Proteomes" id="UP001497392"/>
    </source>
</evidence>
<feature type="domain" description="PROP1-like PPR" evidence="6">
    <location>
        <begin position="218"/>
        <end position="379"/>
    </location>
</feature>
<organism evidence="7 8">
    <name type="scientific">Coccomyxa viridis</name>
    <dbReference type="NCBI Taxonomy" id="1274662"/>
    <lineage>
        <taxon>Eukaryota</taxon>
        <taxon>Viridiplantae</taxon>
        <taxon>Chlorophyta</taxon>
        <taxon>core chlorophytes</taxon>
        <taxon>Trebouxiophyceae</taxon>
        <taxon>Trebouxiophyceae incertae sedis</taxon>
        <taxon>Coccomyxaceae</taxon>
        <taxon>Coccomyxa</taxon>
    </lineage>
</organism>
<comment type="caution">
    <text evidence="7">The sequence shown here is derived from an EMBL/GenBank/DDBJ whole genome shotgun (WGS) entry which is preliminary data.</text>
</comment>
<dbReference type="Proteomes" id="UP001497392">
    <property type="component" value="Unassembled WGS sequence"/>
</dbReference>
<dbReference type="PROSITE" id="PS51375">
    <property type="entry name" value="PPR"/>
    <property type="match status" value="8"/>
</dbReference>
<dbReference type="InterPro" id="IPR002885">
    <property type="entry name" value="PPR_rpt"/>
</dbReference>
<dbReference type="Pfam" id="PF13041">
    <property type="entry name" value="PPR_2"/>
    <property type="match status" value="1"/>
</dbReference>
<evidence type="ECO:0000256" key="2">
    <source>
        <dbReference type="ARBA" id="ARBA00022737"/>
    </source>
</evidence>
<evidence type="ECO:0000256" key="1">
    <source>
        <dbReference type="ARBA" id="ARBA00007626"/>
    </source>
</evidence>
<dbReference type="InterPro" id="IPR004367">
    <property type="entry name" value="Cyclin_C-dom"/>
</dbReference>
<keyword evidence="8" id="KW-1185">Reference proteome</keyword>
<feature type="repeat" description="PPR" evidence="3">
    <location>
        <begin position="423"/>
        <end position="457"/>
    </location>
</feature>
<evidence type="ECO:0000259" key="6">
    <source>
        <dbReference type="Pfam" id="PF17177"/>
    </source>
</evidence>
<proteinExistence type="inferred from homology"/>
<evidence type="ECO:0000259" key="5">
    <source>
        <dbReference type="Pfam" id="PF02984"/>
    </source>
</evidence>
<dbReference type="Gene3D" id="1.25.40.10">
    <property type="entry name" value="Tetratricopeptide repeat domain"/>
    <property type="match status" value="4"/>
</dbReference>
<accession>A0ABP1FYZ0</accession>
<comment type="similarity">
    <text evidence="1">Belongs to the PPR family. P subfamily.</text>
</comment>
<dbReference type="PANTHER" id="PTHR47447">
    <property type="entry name" value="OS03G0856100 PROTEIN"/>
    <property type="match status" value="1"/>
</dbReference>
<dbReference type="InterPro" id="IPR036915">
    <property type="entry name" value="Cyclin-like_sf"/>
</dbReference>
<dbReference type="Gene3D" id="1.10.472.10">
    <property type="entry name" value="Cyclin-like"/>
    <property type="match status" value="2"/>
</dbReference>
<evidence type="ECO:0000256" key="4">
    <source>
        <dbReference type="SAM" id="MobiDB-lite"/>
    </source>
</evidence>
<dbReference type="EMBL" id="CAXHTA020000007">
    <property type="protein sequence ID" value="CAL5222752.1"/>
    <property type="molecule type" value="Genomic_DNA"/>
</dbReference>
<evidence type="ECO:0000256" key="3">
    <source>
        <dbReference type="PROSITE-ProRule" id="PRU00708"/>
    </source>
</evidence>
<reference evidence="7 8" key="1">
    <citation type="submission" date="2024-06" db="EMBL/GenBank/DDBJ databases">
        <authorList>
            <person name="Kraege A."/>
            <person name="Thomma B."/>
        </authorList>
    </citation>
    <scope>NUCLEOTIDE SEQUENCE [LARGE SCALE GENOMIC DNA]</scope>
</reference>
<sequence>MTIDDEQQANTGMNGGWDPSVWHIANELAGLGLGQGAGRSPSLDHKAPQSFGWVQAADEHLEAPKHQRYTSLPTDDSSAKGWGGQAIPQTPGFRAPWFGRNSRGRSTAYPGRRIGGGRGRGRGRGRRHEQHGSDQYLTGPGLSVEDVVGSCQNLSHSSAIPESVYQALFHFDSRATSLLLKDLSKAGLGYRAVEMFDWLRALDASHPLRHLCDVYTYTAMISLCIYNQDLQRATALFSEMVRCGVERNVHTYTALMNVCIKCQNCAKALETYNTMRQSGCYPNVVTYNTLIDVFGKMGAWEKAVQVLTIMRSEGVDPVLRTYNTLIIACNMCGQPREAMAVYRRMLDAGYNPNATTYNALISAYGKNGQLDKVMEVFQEMVFKGCERSVITYSSLISACEKAGQSDLALELFAEMAQEGCVPNTVTYNSLITACAQGGQWQKASEMFQQMQQQGLTPDVVTYTAVISAYEKGGQWRLALSAYEQMRERGCRPDAIVFNAIIDALWETGVIWAQRKALSLFHQAVSEGHFRQQRWDSPDVHRAEVNLHAMTAGVAMLSLYTWLIALKQTVATQGQASLPGQLVIVTDKGKTSKEQGNLVVKEAMCAMLQAWDAPFRASATESMMFSGVLEGRGSDVAKWLQSQAFELQLFSFFPCSELPSPVASPIRGTQSIGSLSSGDLEDPDFSKEQDLELKCARAFKAVLHFEQTHCLQVERMRPDYKDHYRASAVGYILSFAARLSIVDDYAHDAVLLMDRAMSTCMQDPGDSLAMVALRGDFYTFGDWLMSSCLQNSVAADDMYRLLAASCLMLAAKAGNGSMDLPSPADIEASIGMPASSLAFLEYHLRTVLGNDSSAISTLRCLKLYLERLGCSHLDTDTMHSVAGSAFKLVTQSLPDIAFLNCRPSVIAAAIVYAERRSRGIIPFWPSMLSKLSAYQDMQTPELKVAIKSAQRLAERMIASGGPRGASPPGTPIGFRA</sequence>